<name>A0A1D3D2I3_9EIME</name>
<dbReference type="EMBL" id="JROU02001024">
    <property type="protein sequence ID" value="OEH77653.1"/>
    <property type="molecule type" value="Genomic_DNA"/>
</dbReference>
<protein>
    <submittedName>
        <fullName evidence="1">Uncharacterized protein</fullName>
    </submittedName>
</protein>
<comment type="caution">
    <text evidence="1">The sequence shown here is derived from an EMBL/GenBank/DDBJ whole genome shotgun (WGS) entry which is preliminary data.</text>
</comment>
<evidence type="ECO:0000313" key="2">
    <source>
        <dbReference type="Proteomes" id="UP000095192"/>
    </source>
</evidence>
<sequence>MRKGAPGAQQRMLQRPTQQTMCYPGAFAAPTADDAPLILGPLASPLSSPHVCPFCFDGCPLICFWPPCGVP</sequence>
<proteinExistence type="predicted"/>
<dbReference type="VEuPathDB" id="ToxoDB:cyc_00889"/>
<keyword evidence="2" id="KW-1185">Reference proteome</keyword>
<dbReference type="AlphaFoldDB" id="A0A1D3D2I3"/>
<dbReference type="Proteomes" id="UP000095192">
    <property type="component" value="Unassembled WGS sequence"/>
</dbReference>
<gene>
    <name evidence="1" type="ORF">cyc_00889</name>
</gene>
<reference evidence="1 2" key="1">
    <citation type="journal article" date="2016" name="BMC Genomics">
        <title>Comparative genomics reveals Cyclospora cayetanensis possesses coccidia-like metabolism and invasion components but unique surface antigens.</title>
        <authorList>
            <person name="Liu S."/>
            <person name="Wang L."/>
            <person name="Zheng H."/>
            <person name="Xu Z."/>
            <person name="Roellig D.M."/>
            <person name="Li N."/>
            <person name="Frace M.A."/>
            <person name="Tang K."/>
            <person name="Arrowood M.J."/>
            <person name="Moss D.M."/>
            <person name="Zhang L."/>
            <person name="Feng Y."/>
            <person name="Xiao L."/>
        </authorList>
    </citation>
    <scope>NUCLEOTIDE SEQUENCE [LARGE SCALE GENOMIC DNA]</scope>
    <source>
        <strain evidence="1 2">CHN_HEN01</strain>
    </source>
</reference>
<evidence type="ECO:0000313" key="1">
    <source>
        <dbReference type="EMBL" id="OEH77653.1"/>
    </source>
</evidence>
<dbReference type="InParanoid" id="A0A1D3D2I3"/>
<accession>A0A1D3D2I3</accession>
<organism evidence="1 2">
    <name type="scientific">Cyclospora cayetanensis</name>
    <dbReference type="NCBI Taxonomy" id="88456"/>
    <lineage>
        <taxon>Eukaryota</taxon>
        <taxon>Sar</taxon>
        <taxon>Alveolata</taxon>
        <taxon>Apicomplexa</taxon>
        <taxon>Conoidasida</taxon>
        <taxon>Coccidia</taxon>
        <taxon>Eucoccidiorida</taxon>
        <taxon>Eimeriorina</taxon>
        <taxon>Eimeriidae</taxon>
        <taxon>Cyclospora</taxon>
    </lineage>
</organism>